<evidence type="ECO:0000313" key="9">
    <source>
        <dbReference type="Proteomes" id="UP000683557"/>
    </source>
</evidence>
<dbReference type="EC" id="2.7.13.3" evidence="2"/>
<dbReference type="PANTHER" id="PTHR42878:SF15">
    <property type="entry name" value="BACTERIOPHYTOCHROME"/>
    <property type="match status" value="1"/>
</dbReference>
<comment type="catalytic activity">
    <reaction evidence="1">
        <text>ATP + protein L-histidine = ADP + protein N-phospho-L-histidine.</text>
        <dbReference type="EC" id="2.7.13.3"/>
    </reaction>
</comment>
<dbReference type="RefSeq" id="WP_216802099.1">
    <property type="nucleotide sequence ID" value="NZ_CP076723.1"/>
</dbReference>
<dbReference type="CDD" id="cd00082">
    <property type="entry name" value="HisKA"/>
    <property type="match status" value="1"/>
</dbReference>
<reference evidence="8 9" key="1">
    <citation type="submission" date="2021-06" db="EMBL/GenBank/DDBJ databases">
        <title>Gemonas diversity in paddy soil.</title>
        <authorList>
            <person name="Liu G."/>
        </authorList>
    </citation>
    <scope>NUCLEOTIDE SEQUENCE [LARGE SCALE GENOMIC DNA]</scope>
    <source>
        <strain evidence="8 9">RG10</strain>
    </source>
</reference>
<evidence type="ECO:0000256" key="5">
    <source>
        <dbReference type="SAM" id="Coils"/>
    </source>
</evidence>
<dbReference type="SMART" id="SM00387">
    <property type="entry name" value="HATPase_c"/>
    <property type="match status" value="1"/>
</dbReference>
<dbReference type="Pfam" id="PF02518">
    <property type="entry name" value="HATPase_c"/>
    <property type="match status" value="1"/>
</dbReference>
<keyword evidence="3" id="KW-0808">Transferase</keyword>
<dbReference type="Pfam" id="PF00512">
    <property type="entry name" value="HisKA"/>
    <property type="match status" value="1"/>
</dbReference>
<keyword evidence="9" id="KW-1185">Reference proteome</keyword>
<feature type="coiled-coil region" evidence="5">
    <location>
        <begin position="46"/>
        <end position="80"/>
    </location>
</feature>
<dbReference type="InterPro" id="IPR003594">
    <property type="entry name" value="HATPase_dom"/>
</dbReference>
<dbReference type="InterPro" id="IPR003661">
    <property type="entry name" value="HisK_dim/P_dom"/>
</dbReference>
<keyword evidence="4 8" id="KW-0418">Kinase</keyword>
<protein>
    <recommendedName>
        <fullName evidence="2">histidine kinase</fullName>
        <ecNumber evidence="2">2.7.13.3</ecNumber>
    </recommendedName>
</protein>
<feature type="compositionally biased region" description="Basic and acidic residues" evidence="6">
    <location>
        <begin position="19"/>
        <end position="28"/>
    </location>
</feature>
<dbReference type="PANTHER" id="PTHR42878">
    <property type="entry name" value="TWO-COMPONENT HISTIDINE KINASE"/>
    <property type="match status" value="1"/>
</dbReference>
<organism evidence="8 9">
    <name type="scientific">Geomonas oryzisoli</name>
    <dbReference type="NCBI Taxonomy" id="2847992"/>
    <lineage>
        <taxon>Bacteria</taxon>
        <taxon>Pseudomonadati</taxon>
        <taxon>Thermodesulfobacteriota</taxon>
        <taxon>Desulfuromonadia</taxon>
        <taxon>Geobacterales</taxon>
        <taxon>Geobacteraceae</taxon>
        <taxon>Geomonas</taxon>
    </lineage>
</organism>
<evidence type="ECO:0000259" key="7">
    <source>
        <dbReference type="PROSITE" id="PS50109"/>
    </source>
</evidence>
<proteinExistence type="predicted"/>
<evidence type="ECO:0000256" key="2">
    <source>
        <dbReference type="ARBA" id="ARBA00012438"/>
    </source>
</evidence>
<dbReference type="EMBL" id="CP076723">
    <property type="protein sequence ID" value="QWV95408.1"/>
    <property type="molecule type" value="Genomic_DNA"/>
</dbReference>
<dbReference type="InterPro" id="IPR050351">
    <property type="entry name" value="BphY/WalK/GraS-like"/>
</dbReference>
<evidence type="ECO:0000313" key="8">
    <source>
        <dbReference type="EMBL" id="QWV95408.1"/>
    </source>
</evidence>
<accession>A0ABX8JAE2</accession>
<gene>
    <name evidence="8" type="ORF">KP004_09635</name>
</gene>
<evidence type="ECO:0000256" key="1">
    <source>
        <dbReference type="ARBA" id="ARBA00000085"/>
    </source>
</evidence>
<feature type="region of interest" description="Disordered" evidence="6">
    <location>
        <begin position="1"/>
        <end position="45"/>
    </location>
</feature>
<evidence type="ECO:0000256" key="6">
    <source>
        <dbReference type="SAM" id="MobiDB-lite"/>
    </source>
</evidence>
<dbReference type="SMART" id="SM00388">
    <property type="entry name" value="HisKA"/>
    <property type="match status" value="1"/>
</dbReference>
<dbReference type="InterPro" id="IPR005467">
    <property type="entry name" value="His_kinase_dom"/>
</dbReference>
<evidence type="ECO:0000256" key="3">
    <source>
        <dbReference type="ARBA" id="ARBA00022679"/>
    </source>
</evidence>
<feature type="domain" description="Histidine kinase" evidence="7">
    <location>
        <begin position="87"/>
        <end position="299"/>
    </location>
</feature>
<dbReference type="GO" id="GO:0016301">
    <property type="term" value="F:kinase activity"/>
    <property type="evidence" value="ECO:0007669"/>
    <property type="project" value="UniProtKB-KW"/>
</dbReference>
<evidence type="ECO:0000256" key="4">
    <source>
        <dbReference type="ARBA" id="ARBA00022777"/>
    </source>
</evidence>
<dbReference type="Proteomes" id="UP000683557">
    <property type="component" value="Chromosome"/>
</dbReference>
<dbReference type="PROSITE" id="PS50109">
    <property type="entry name" value="HIS_KIN"/>
    <property type="match status" value="1"/>
</dbReference>
<feature type="compositionally biased region" description="Basic and acidic residues" evidence="6">
    <location>
        <begin position="1"/>
        <end position="10"/>
    </location>
</feature>
<name>A0ABX8JAE2_9BACT</name>
<keyword evidence="5" id="KW-0175">Coiled coil</keyword>
<sequence length="299" mass="33041">MAVPKGRGESKSSAGKNPDSGENRDAQRKGTGPAPKEAVSSLAPSAGACERRLAEAQQELRRLHEELARQKASADNLGRELETFSYSVSHDLRAPLRHLIGFSNALLEDYGAALEPTAHSYLDCIVRAGRKMEGLVDALLALSRIGRQDMTLLNLDLSQMANSYTACIREREPGRKVTFRIAEHLHAHGDAVLLRTAVEHLLENAWKFTGKKDSATIELGSKEERGERVYFVRDDGAGFDMRFADRLFGPFQRMHREEEFPGLGIGLAIVQRIINRHGGRIWAEAEVNAGATFYFTLGS</sequence>